<dbReference type="Gene3D" id="2.60.200.40">
    <property type="match status" value="1"/>
</dbReference>
<dbReference type="Proteomes" id="UP000236654">
    <property type="component" value="Unassembled WGS sequence"/>
</dbReference>
<dbReference type="PANTHER" id="PTHR12358">
    <property type="entry name" value="SPHINGOSINE KINASE"/>
    <property type="match status" value="1"/>
</dbReference>
<feature type="domain" description="DAGKc" evidence="5">
    <location>
        <begin position="1"/>
        <end position="130"/>
    </location>
</feature>
<evidence type="ECO:0000313" key="7">
    <source>
        <dbReference type="Proteomes" id="UP000236654"/>
    </source>
</evidence>
<dbReference type="PANTHER" id="PTHR12358:SF106">
    <property type="entry name" value="LIPID KINASE YEGS"/>
    <property type="match status" value="1"/>
</dbReference>
<dbReference type="Pfam" id="PF19279">
    <property type="entry name" value="YegS_C"/>
    <property type="match status" value="1"/>
</dbReference>
<keyword evidence="2" id="KW-0547">Nucleotide-binding</keyword>
<dbReference type="RefSeq" id="WP_101333666.1">
    <property type="nucleotide sequence ID" value="NZ_PJNI01000002.1"/>
</dbReference>
<keyword evidence="7" id="KW-1185">Reference proteome</keyword>
<keyword evidence="4" id="KW-0067">ATP-binding</keyword>
<dbReference type="PROSITE" id="PS50146">
    <property type="entry name" value="DAGK"/>
    <property type="match status" value="1"/>
</dbReference>
<dbReference type="Gene3D" id="3.40.50.10330">
    <property type="entry name" value="Probable inorganic polyphosphate/atp-NAD kinase, domain 1"/>
    <property type="match status" value="1"/>
</dbReference>
<keyword evidence="1" id="KW-0808">Transferase</keyword>
<dbReference type="Pfam" id="PF00781">
    <property type="entry name" value="DAGK_cat"/>
    <property type="match status" value="1"/>
</dbReference>
<dbReference type="SMART" id="SM00046">
    <property type="entry name" value="DAGKc"/>
    <property type="match status" value="1"/>
</dbReference>
<dbReference type="InterPro" id="IPR050187">
    <property type="entry name" value="Lipid_Phosphate_FormReg"/>
</dbReference>
<dbReference type="InterPro" id="IPR001206">
    <property type="entry name" value="Diacylglycerol_kinase_cat_dom"/>
</dbReference>
<dbReference type="InterPro" id="IPR017438">
    <property type="entry name" value="ATP-NAD_kinase_N"/>
</dbReference>
<evidence type="ECO:0000259" key="5">
    <source>
        <dbReference type="PROSITE" id="PS50146"/>
    </source>
</evidence>
<dbReference type="OrthoDB" id="9786026at2"/>
<proteinExistence type="predicted"/>
<evidence type="ECO:0000256" key="4">
    <source>
        <dbReference type="ARBA" id="ARBA00022840"/>
    </source>
</evidence>
<evidence type="ECO:0000256" key="1">
    <source>
        <dbReference type="ARBA" id="ARBA00022679"/>
    </source>
</evidence>
<dbReference type="GO" id="GO:0016301">
    <property type="term" value="F:kinase activity"/>
    <property type="evidence" value="ECO:0007669"/>
    <property type="project" value="UniProtKB-KW"/>
</dbReference>
<protein>
    <submittedName>
        <fullName evidence="6">Diacylglycerol kinase</fullName>
    </submittedName>
</protein>
<accession>A0A2I0R4Y5</accession>
<keyword evidence="3 6" id="KW-0418">Kinase</keyword>
<sequence>MKKHILFIINPISGVGKKNILPDLIAKYINQSLFEYEIVFTQHKGHAEELSAQAAEKNIDVVCVVGGDGSVHEAGKALIHKKTALAILATGSGNGVARHLKLPLNLKHAIKRINDFNVKKIDTVLLNNQPFIGVAGFGFDALIAEKFDQYHNRGLMSYVRLVLKEIRYFKGVNIQINQRKSTENILLCCIANTSQFGNGFTIAPNAKVNDGKFELIVIKSAHIFTLLPLFVLSIIGKLHWSKKVSIERFKEVNIQLKTLMCHLDGEPQEEIQENNQVRIQPQSLNVLV</sequence>
<dbReference type="EMBL" id="PJNI01000002">
    <property type="protein sequence ID" value="PKR81652.1"/>
    <property type="molecule type" value="Genomic_DNA"/>
</dbReference>
<comment type="caution">
    <text evidence="6">The sequence shown here is derived from an EMBL/GenBank/DDBJ whole genome shotgun (WGS) entry which is preliminary data.</text>
</comment>
<dbReference type="GO" id="GO:0005524">
    <property type="term" value="F:ATP binding"/>
    <property type="evidence" value="ECO:0007669"/>
    <property type="project" value="UniProtKB-KW"/>
</dbReference>
<dbReference type="AlphaFoldDB" id="A0A2I0R4Y5"/>
<dbReference type="SUPFAM" id="SSF111331">
    <property type="entry name" value="NAD kinase/diacylglycerol kinase-like"/>
    <property type="match status" value="1"/>
</dbReference>
<dbReference type="InterPro" id="IPR016064">
    <property type="entry name" value="NAD/diacylglycerol_kinase_sf"/>
</dbReference>
<dbReference type="InterPro" id="IPR045540">
    <property type="entry name" value="YegS/DAGK_C"/>
</dbReference>
<dbReference type="GO" id="GO:0005886">
    <property type="term" value="C:plasma membrane"/>
    <property type="evidence" value="ECO:0007669"/>
    <property type="project" value="TreeGrafter"/>
</dbReference>
<reference evidence="6 7" key="1">
    <citation type="submission" date="2017-12" db="EMBL/GenBank/DDBJ databases">
        <title>The draft genome sequence of Brumimicrobium saltpan LHR20.</title>
        <authorList>
            <person name="Do Z.-J."/>
            <person name="Luo H.-R."/>
        </authorList>
    </citation>
    <scope>NUCLEOTIDE SEQUENCE [LARGE SCALE GENOMIC DNA]</scope>
    <source>
        <strain evidence="6 7">LHR20</strain>
    </source>
</reference>
<gene>
    <name evidence="6" type="ORF">CW751_03760</name>
</gene>
<evidence type="ECO:0000256" key="3">
    <source>
        <dbReference type="ARBA" id="ARBA00022777"/>
    </source>
</evidence>
<evidence type="ECO:0000256" key="2">
    <source>
        <dbReference type="ARBA" id="ARBA00022741"/>
    </source>
</evidence>
<evidence type="ECO:0000313" key="6">
    <source>
        <dbReference type="EMBL" id="PKR81652.1"/>
    </source>
</evidence>
<organism evidence="6 7">
    <name type="scientific">Brumimicrobium salinarum</name>
    <dbReference type="NCBI Taxonomy" id="2058658"/>
    <lineage>
        <taxon>Bacteria</taxon>
        <taxon>Pseudomonadati</taxon>
        <taxon>Bacteroidota</taxon>
        <taxon>Flavobacteriia</taxon>
        <taxon>Flavobacteriales</taxon>
        <taxon>Crocinitomicaceae</taxon>
        <taxon>Brumimicrobium</taxon>
    </lineage>
</organism>
<name>A0A2I0R4Y5_9FLAO</name>